<protein>
    <submittedName>
        <fullName evidence="2">Uncharacterized protein</fullName>
    </submittedName>
</protein>
<dbReference type="EMBL" id="JBHSGA010000017">
    <property type="protein sequence ID" value="MFC4526969.1"/>
    <property type="molecule type" value="Genomic_DNA"/>
</dbReference>
<dbReference type="RefSeq" id="WP_266148869.1">
    <property type="nucleotide sequence ID" value="NZ_CP064028.1"/>
</dbReference>
<name>A0ABV9C394_9GAMM</name>
<feature type="transmembrane region" description="Helical" evidence="1">
    <location>
        <begin position="32"/>
        <end position="51"/>
    </location>
</feature>
<dbReference type="Proteomes" id="UP001595961">
    <property type="component" value="Unassembled WGS sequence"/>
</dbReference>
<keyword evidence="3" id="KW-1185">Reference proteome</keyword>
<gene>
    <name evidence="2" type="ORF">ACFO5W_10040</name>
</gene>
<proteinExistence type="predicted"/>
<reference evidence="3" key="1">
    <citation type="journal article" date="2019" name="Int. J. Syst. Evol. Microbiol.">
        <title>The Global Catalogue of Microorganisms (GCM) 10K type strain sequencing project: providing services to taxonomists for standard genome sequencing and annotation.</title>
        <authorList>
            <consortium name="The Broad Institute Genomics Platform"/>
            <consortium name="The Broad Institute Genome Sequencing Center for Infectious Disease"/>
            <person name="Wu L."/>
            <person name="Ma J."/>
        </authorList>
    </citation>
    <scope>NUCLEOTIDE SEQUENCE [LARGE SCALE GENOMIC DNA]</scope>
    <source>
        <strain evidence="3">CCM 4481</strain>
    </source>
</reference>
<evidence type="ECO:0000256" key="1">
    <source>
        <dbReference type="SAM" id="Phobius"/>
    </source>
</evidence>
<keyword evidence="1" id="KW-0812">Transmembrane</keyword>
<sequence length="91" mass="9662">MMTLSALLLNLAGAALVYLASGQQKLMKSPLHVMARLAGWLLIIAGAARWLKVAGTGAGLAAALTTLMLAWVILPYLAWWRSADVTETNTP</sequence>
<evidence type="ECO:0000313" key="2">
    <source>
        <dbReference type="EMBL" id="MFC4526969.1"/>
    </source>
</evidence>
<accession>A0ABV9C394</accession>
<keyword evidence="1" id="KW-1133">Transmembrane helix</keyword>
<evidence type="ECO:0000313" key="3">
    <source>
        <dbReference type="Proteomes" id="UP001595961"/>
    </source>
</evidence>
<comment type="caution">
    <text evidence="2">The sequence shown here is derived from an EMBL/GenBank/DDBJ whole genome shotgun (WGS) entry which is preliminary data.</text>
</comment>
<organism evidence="2 3">
    <name type="scientific">Dyella halodurans</name>
    <dbReference type="NCBI Taxonomy" id="1920171"/>
    <lineage>
        <taxon>Bacteria</taxon>
        <taxon>Pseudomonadati</taxon>
        <taxon>Pseudomonadota</taxon>
        <taxon>Gammaproteobacteria</taxon>
        <taxon>Lysobacterales</taxon>
        <taxon>Rhodanobacteraceae</taxon>
        <taxon>Dyella</taxon>
    </lineage>
</organism>
<feature type="transmembrane region" description="Helical" evidence="1">
    <location>
        <begin position="58"/>
        <end position="79"/>
    </location>
</feature>
<keyword evidence="1" id="KW-0472">Membrane</keyword>